<evidence type="ECO:0000313" key="11">
    <source>
        <dbReference type="Proteomes" id="UP000070405"/>
    </source>
</evidence>
<evidence type="ECO:0000313" key="10">
    <source>
        <dbReference type="EMBL" id="KXB02956.1"/>
    </source>
</evidence>
<evidence type="ECO:0000256" key="9">
    <source>
        <dbReference type="PIRSR" id="PIRSR005639-2"/>
    </source>
</evidence>
<dbReference type="SUPFAM" id="SSF52317">
    <property type="entry name" value="Class I glutamine amidotransferase-like"/>
    <property type="match status" value="1"/>
</dbReference>
<dbReference type="PROSITE" id="PS51130">
    <property type="entry name" value="PDXT_SNO_2"/>
    <property type="match status" value="1"/>
</dbReference>
<dbReference type="Pfam" id="PF01174">
    <property type="entry name" value="SNO"/>
    <property type="match status" value="1"/>
</dbReference>
<dbReference type="InterPro" id="IPR021196">
    <property type="entry name" value="PdxT/SNO_CS"/>
</dbReference>
<comment type="catalytic activity">
    <reaction evidence="6 7">
        <text>L-glutamine + H2O = L-glutamate + NH4(+)</text>
        <dbReference type="Rhea" id="RHEA:15889"/>
        <dbReference type="ChEBI" id="CHEBI:15377"/>
        <dbReference type="ChEBI" id="CHEBI:28938"/>
        <dbReference type="ChEBI" id="CHEBI:29985"/>
        <dbReference type="ChEBI" id="CHEBI:58359"/>
        <dbReference type="EC" id="3.5.1.2"/>
    </reaction>
</comment>
<feature type="binding site" evidence="7 9">
    <location>
        <position position="115"/>
    </location>
    <ligand>
        <name>L-glutamine</name>
        <dbReference type="ChEBI" id="CHEBI:58359"/>
    </ligand>
</feature>
<evidence type="ECO:0000256" key="8">
    <source>
        <dbReference type="PIRSR" id="PIRSR005639-1"/>
    </source>
</evidence>
<feature type="active site" description="Nucleophile" evidence="7 8">
    <location>
        <position position="84"/>
    </location>
</feature>
<keyword evidence="10" id="KW-0808">Transferase</keyword>
<dbReference type="AlphaFoldDB" id="A0A133V945"/>
<dbReference type="EC" id="4.3.3.6" evidence="7"/>
<proteinExistence type="inferred from homology"/>
<dbReference type="NCBIfam" id="TIGR03800">
    <property type="entry name" value="PLP_synth_Pdx2"/>
    <property type="match status" value="1"/>
</dbReference>
<evidence type="ECO:0000256" key="2">
    <source>
        <dbReference type="ARBA" id="ARBA00022801"/>
    </source>
</evidence>
<gene>
    <name evidence="7" type="primary">pdxT</name>
    <name evidence="10" type="ORF">AKJ47_03070</name>
</gene>
<dbReference type="Gene3D" id="3.40.50.880">
    <property type="match status" value="1"/>
</dbReference>
<dbReference type="PANTHER" id="PTHR31559">
    <property type="entry name" value="PYRIDOXAL 5'-PHOSPHATE SYNTHASE SUBUNIT SNO"/>
    <property type="match status" value="1"/>
</dbReference>
<dbReference type="FunFam" id="3.40.50.880:FF:000041">
    <property type="entry name" value="Glutamine amidotransferase subunit pdxT, putative"/>
    <property type="match status" value="1"/>
</dbReference>
<dbReference type="GO" id="GO:0006543">
    <property type="term" value="P:L-glutamine catabolic process"/>
    <property type="evidence" value="ECO:0007669"/>
    <property type="project" value="UniProtKB-UniRule"/>
</dbReference>
<dbReference type="InterPro" id="IPR002161">
    <property type="entry name" value="PdxT/SNO"/>
</dbReference>
<dbReference type="CDD" id="cd01749">
    <property type="entry name" value="GATase1_PB"/>
    <property type="match status" value="1"/>
</dbReference>
<dbReference type="GO" id="GO:0016740">
    <property type="term" value="F:transferase activity"/>
    <property type="evidence" value="ECO:0007669"/>
    <property type="project" value="UniProtKB-KW"/>
</dbReference>
<comment type="catalytic activity">
    <reaction evidence="7">
        <text>aldehydo-D-ribose 5-phosphate + D-glyceraldehyde 3-phosphate + L-glutamine = pyridoxal 5'-phosphate + L-glutamate + phosphate + 3 H2O + H(+)</text>
        <dbReference type="Rhea" id="RHEA:31507"/>
        <dbReference type="ChEBI" id="CHEBI:15377"/>
        <dbReference type="ChEBI" id="CHEBI:15378"/>
        <dbReference type="ChEBI" id="CHEBI:29985"/>
        <dbReference type="ChEBI" id="CHEBI:43474"/>
        <dbReference type="ChEBI" id="CHEBI:58273"/>
        <dbReference type="ChEBI" id="CHEBI:58359"/>
        <dbReference type="ChEBI" id="CHEBI:59776"/>
        <dbReference type="ChEBI" id="CHEBI:597326"/>
        <dbReference type="EC" id="4.3.3.6"/>
    </reaction>
</comment>
<feature type="binding site" evidence="7 9">
    <location>
        <begin position="144"/>
        <end position="145"/>
    </location>
    <ligand>
        <name>L-glutamine</name>
        <dbReference type="ChEBI" id="CHEBI:58359"/>
    </ligand>
</feature>
<sequence>MRIGVIGLQGAVSEHIEIINKAMRELDLKGKAFWLREASQLSEVNGIVVPGGESTTIGRLMTTSGIFERVKEMGKNGMPILGTCAGLILLAKEGDEEVEKTGQPLLRLMDMRITRNAFGRQRESFEVNLDISAFGERPFRCVFIRAPAIEEVWSNVEVLAEYEGKIVAAKQGNLIALAFHPELTDDTRAHEYFLKLCESSK</sequence>
<comment type="caution">
    <text evidence="10">The sequence shown here is derived from an EMBL/GenBank/DDBJ whole genome shotgun (WGS) entry which is preliminary data.</text>
</comment>
<evidence type="ECO:0000256" key="1">
    <source>
        <dbReference type="ARBA" id="ARBA00008345"/>
    </source>
</evidence>
<dbReference type="GO" id="GO:0036381">
    <property type="term" value="F:pyridoxal 5'-phosphate synthase (glutamine hydrolysing) activity"/>
    <property type="evidence" value="ECO:0007669"/>
    <property type="project" value="UniProtKB-UniRule"/>
</dbReference>
<dbReference type="PROSITE" id="PS51273">
    <property type="entry name" value="GATASE_TYPE_1"/>
    <property type="match status" value="1"/>
</dbReference>
<name>A0A133V945_9EURY</name>
<dbReference type="HAMAP" id="MF_01615">
    <property type="entry name" value="PdxT"/>
    <property type="match status" value="1"/>
</dbReference>
<comment type="similarity">
    <text evidence="1 7">Belongs to the glutaminase PdxT/SNO family.</text>
</comment>
<reference evidence="10 11" key="1">
    <citation type="journal article" date="2016" name="Sci. Rep.">
        <title>Metabolic traits of an uncultured archaeal lineage -MSBL1- from brine pools of the Red Sea.</title>
        <authorList>
            <person name="Mwirichia R."/>
            <person name="Alam I."/>
            <person name="Rashid M."/>
            <person name="Vinu M."/>
            <person name="Ba-Alawi W."/>
            <person name="Anthony Kamau A."/>
            <person name="Kamanda Ngugi D."/>
            <person name="Goker M."/>
            <person name="Klenk H.P."/>
            <person name="Bajic V."/>
            <person name="Stingl U."/>
        </authorList>
    </citation>
    <scope>NUCLEOTIDE SEQUENCE [LARGE SCALE GENOMIC DNA]</scope>
    <source>
        <strain evidence="10">SCGC-AAA261G05</strain>
    </source>
</reference>
<dbReference type="PANTHER" id="PTHR31559:SF0">
    <property type="entry name" value="PYRIDOXAL 5'-PHOSPHATE SYNTHASE SUBUNIT SNO1-RELATED"/>
    <property type="match status" value="1"/>
</dbReference>
<dbReference type="GO" id="GO:0004359">
    <property type="term" value="F:glutaminase activity"/>
    <property type="evidence" value="ECO:0007669"/>
    <property type="project" value="UniProtKB-UniRule"/>
</dbReference>
<feature type="active site" description="Charge relay system" evidence="7 8">
    <location>
        <position position="180"/>
    </location>
</feature>
<keyword evidence="2 7" id="KW-0378">Hydrolase</keyword>
<keyword evidence="5 7" id="KW-0456">Lyase</keyword>
<keyword evidence="11" id="KW-1185">Reference proteome</keyword>
<feature type="active site" description="Charge relay system" evidence="7 8">
    <location>
        <position position="182"/>
    </location>
</feature>
<accession>A0A133V945</accession>
<organism evidence="10 11">
    <name type="scientific">candidate division MSBL1 archaeon SCGC-AAA261G05</name>
    <dbReference type="NCBI Taxonomy" id="1698276"/>
    <lineage>
        <taxon>Archaea</taxon>
        <taxon>Methanobacteriati</taxon>
        <taxon>Methanobacteriota</taxon>
        <taxon>candidate division MSBL1</taxon>
    </lineage>
</organism>
<dbReference type="PATRIC" id="fig|1698276.3.peg.590"/>
<comment type="function">
    <text evidence="7">Catalyzes the hydrolysis of glutamine to glutamate and ammonia as part of the biosynthesis of pyridoxal 5'-phosphate. The resulting ammonia molecule is channeled to the active site of PdxS.</text>
</comment>
<evidence type="ECO:0000256" key="6">
    <source>
        <dbReference type="ARBA" id="ARBA00049534"/>
    </source>
</evidence>
<evidence type="ECO:0000256" key="5">
    <source>
        <dbReference type="ARBA" id="ARBA00023239"/>
    </source>
</evidence>
<feature type="binding site" evidence="7 9">
    <location>
        <begin position="52"/>
        <end position="54"/>
    </location>
    <ligand>
        <name>L-glutamine</name>
        <dbReference type="ChEBI" id="CHEBI:58359"/>
    </ligand>
</feature>
<dbReference type="EMBL" id="LHYA01000053">
    <property type="protein sequence ID" value="KXB02956.1"/>
    <property type="molecule type" value="Genomic_DNA"/>
</dbReference>
<dbReference type="PIRSF" id="PIRSF005639">
    <property type="entry name" value="Glut_amidoT_SNO"/>
    <property type="match status" value="1"/>
</dbReference>
<evidence type="ECO:0000256" key="4">
    <source>
        <dbReference type="ARBA" id="ARBA00022962"/>
    </source>
</evidence>
<evidence type="ECO:0000256" key="3">
    <source>
        <dbReference type="ARBA" id="ARBA00022898"/>
    </source>
</evidence>
<dbReference type="PROSITE" id="PS01236">
    <property type="entry name" value="PDXT_SNO_1"/>
    <property type="match status" value="1"/>
</dbReference>
<comment type="subunit">
    <text evidence="7">In the presence of PdxS, forms a dodecamer of heterodimers. Only shows activity in the heterodimer.</text>
</comment>
<keyword evidence="4 7" id="KW-0315">Glutamine amidotransferase</keyword>
<dbReference type="Proteomes" id="UP000070405">
    <property type="component" value="Unassembled WGS sequence"/>
</dbReference>
<dbReference type="InterPro" id="IPR029062">
    <property type="entry name" value="Class_I_gatase-like"/>
</dbReference>
<dbReference type="GO" id="GO:0042823">
    <property type="term" value="P:pyridoxal phosphate biosynthetic process"/>
    <property type="evidence" value="ECO:0007669"/>
    <property type="project" value="UniProtKB-UniRule"/>
</dbReference>
<comment type="pathway">
    <text evidence="7">Cofactor biosynthesis; pyridoxal 5'-phosphate biosynthesis.</text>
</comment>
<dbReference type="GO" id="GO:1903600">
    <property type="term" value="C:glutaminase complex"/>
    <property type="evidence" value="ECO:0007669"/>
    <property type="project" value="TreeGrafter"/>
</dbReference>
<dbReference type="GO" id="GO:0005829">
    <property type="term" value="C:cytosol"/>
    <property type="evidence" value="ECO:0007669"/>
    <property type="project" value="TreeGrafter"/>
</dbReference>
<keyword evidence="3 7" id="KW-0663">Pyridoxal phosphate</keyword>
<protein>
    <recommendedName>
        <fullName evidence="7">Pyridoxal 5'-phosphate synthase subunit PdxT</fullName>
        <ecNumber evidence="7">4.3.3.6</ecNumber>
    </recommendedName>
    <alternativeName>
        <fullName evidence="7">Pdx2</fullName>
    </alternativeName>
    <alternativeName>
        <fullName evidence="7">Pyridoxal 5'-phosphate synthase glutaminase subunit</fullName>
        <ecNumber evidence="7">3.5.1.2</ecNumber>
    </alternativeName>
</protein>
<dbReference type="GO" id="GO:0008614">
    <property type="term" value="P:pyridoxine metabolic process"/>
    <property type="evidence" value="ECO:0007669"/>
    <property type="project" value="TreeGrafter"/>
</dbReference>
<dbReference type="UniPathway" id="UPA00245"/>
<dbReference type="EC" id="3.5.1.2" evidence="7"/>
<evidence type="ECO:0000256" key="7">
    <source>
        <dbReference type="HAMAP-Rule" id="MF_01615"/>
    </source>
</evidence>